<evidence type="ECO:0000313" key="2">
    <source>
        <dbReference type="Proteomes" id="UP000001903"/>
    </source>
</evidence>
<dbReference type="SUPFAM" id="SSF55961">
    <property type="entry name" value="Bet v1-like"/>
    <property type="match status" value="1"/>
</dbReference>
<dbReference type="RefSeq" id="WP_012942910.1">
    <property type="nucleotide sequence ID" value="NC_013743.1"/>
</dbReference>
<dbReference type="AlphaFoldDB" id="D2RS35"/>
<dbReference type="OrthoDB" id="25755at2157"/>
<dbReference type="Pfam" id="PF10604">
    <property type="entry name" value="Polyketide_cyc2"/>
    <property type="match status" value="1"/>
</dbReference>
<dbReference type="STRING" id="543526.Htur_1731"/>
<dbReference type="eggNOG" id="arCOG01927">
    <property type="taxonomic scope" value="Archaea"/>
</dbReference>
<dbReference type="Gene3D" id="3.30.530.20">
    <property type="match status" value="1"/>
</dbReference>
<reference evidence="1 2" key="1">
    <citation type="journal article" date="2010" name="Stand. Genomic Sci.">
        <title>Complete genome sequence of Haloterrigena turkmenica type strain (4k).</title>
        <authorList>
            <person name="Saunders E."/>
            <person name="Tindall B.J."/>
            <person name="Fahnrich R."/>
            <person name="Lapidus A."/>
            <person name="Copeland A."/>
            <person name="Del Rio T.G."/>
            <person name="Lucas S."/>
            <person name="Chen F."/>
            <person name="Tice H."/>
            <person name="Cheng J.F."/>
            <person name="Han C."/>
            <person name="Detter J.C."/>
            <person name="Bruce D."/>
            <person name="Goodwin L."/>
            <person name="Chain P."/>
            <person name="Pitluck S."/>
            <person name="Pati A."/>
            <person name="Ivanova N."/>
            <person name="Mavromatis K."/>
            <person name="Chen A."/>
            <person name="Palaniappan K."/>
            <person name="Land M."/>
            <person name="Hauser L."/>
            <person name="Chang Y.J."/>
            <person name="Jeffries C.D."/>
            <person name="Brettin T."/>
            <person name="Rohde M."/>
            <person name="Goker M."/>
            <person name="Bristow J."/>
            <person name="Eisen J.A."/>
            <person name="Markowitz V."/>
            <person name="Hugenholtz P."/>
            <person name="Klenk H.P."/>
            <person name="Kyrpides N.C."/>
        </authorList>
    </citation>
    <scope>NUCLEOTIDE SEQUENCE [LARGE SCALE GENOMIC DNA]</scope>
    <source>
        <strain evidence="2">ATCC 51198 / DSM 5511 / JCM 9101 / NCIMB 13204 / VKM B-1734 / 4k</strain>
    </source>
</reference>
<organism evidence="1 2">
    <name type="scientific">Haloterrigena turkmenica (strain ATCC 51198 / DSM 5511 / JCM 9101 / NCIMB 13204 / VKM B-1734 / 4k)</name>
    <name type="common">Halococcus turkmenicus</name>
    <dbReference type="NCBI Taxonomy" id="543526"/>
    <lineage>
        <taxon>Archaea</taxon>
        <taxon>Methanobacteriati</taxon>
        <taxon>Methanobacteriota</taxon>
        <taxon>Stenosarchaea group</taxon>
        <taxon>Halobacteria</taxon>
        <taxon>Halobacteriales</taxon>
        <taxon>Natrialbaceae</taxon>
        <taxon>Haloterrigena</taxon>
    </lineage>
</organism>
<accession>D2RS35</accession>
<keyword evidence="2" id="KW-1185">Reference proteome</keyword>
<evidence type="ECO:0000313" key="1">
    <source>
        <dbReference type="EMBL" id="ADB60616.1"/>
    </source>
</evidence>
<name>D2RS35_HALTV</name>
<dbReference type="CDD" id="cd07812">
    <property type="entry name" value="SRPBCC"/>
    <property type="match status" value="1"/>
</dbReference>
<dbReference type="GeneID" id="8742325"/>
<proteinExistence type="predicted"/>
<dbReference type="HOGENOM" id="CLU_1830640_0_0_2"/>
<sequence>MTVRVDRSFELAASPERVWEFIADPENRARAISVVQRYTVEDSEARRVTWHVELPIPLVRKTIAVETEDVTREPPSYVKFVGNSKVMDVTGEHEIVETDDGTRLENRFIVDGKLPGVEKFFKRNLDDELRNLQRALERDLRSSPSEEP</sequence>
<dbReference type="InterPro" id="IPR023393">
    <property type="entry name" value="START-like_dom_sf"/>
</dbReference>
<dbReference type="InterPro" id="IPR019587">
    <property type="entry name" value="Polyketide_cyclase/dehydratase"/>
</dbReference>
<dbReference type="EMBL" id="CP001860">
    <property type="protein sequence ID" value="ADB60616.1"/>
    <property type="molecule type" value="Genomic_DNA"/>
</dbReference>
<dbReference type="KEGG" id="htu:Htur_1731"/>
<dbReference type="Proteomes" id="UP000001903">
    <property type="component" value="Chromosome"/>
</dbReference>
<protein>
    <submittedName>
        <fullName evidence="1">Polyketide cyclase/dehydrase</fullName>
    </submittedName>
</protein>
<gene>
    <name evidence="1" type="ordered locus">Htur_1731</name>
</gene>